<protein>
    <recommendedName>
        <fullName evidence="3">5-bromo-4-chloroindolyl phosphate hydrolysis protein</fullName>
    </recommendedName>
</protein>
<dbReference type="EMBL" id="VFPA01000004">
    <property type="protein sequence ID" value="TQM05958.1"/>
    <property type="molecule type" value="Genomic_DNA"/>
</dbReference>
<evidence type="ECO:0008006" key="3">
    <source>
        <dbReference type="Google" id="ProtNLM"/>
    </source>
</evidence>
<evidence type="ECO:0000313" key="1">
    <source>
        <dbReference type="EMBL" id="TQM05958.1"/>
    </source>
</evidence>
<reference evidence="1 2" key="1">
    <citation type="submission" date="2019-06" db="EMBL/GenBank/DDBJ databases">
        <title>Sequencing the genomes of 1000 actinobacteria strains.</title>
        <authorList>
            <person name="Klenk H.-P."/>
        </authorList>
    </citation>
    <scope>NUCLEOTIDE SEQUENCE [LARGE SCALE GENOMIC DNA]</scope>
    <source>
        <strain evidence="1 2">DSM 45301</strain>
    </source>
</reference>
<comment type="caution">
    <text evidence="1">The sequence shown here is derived from an EMBL/GenBank/DDBJ whole genome shotgun (WGS) entry which is preliminary data.</text>
</comment>
<proteinExistence type="predicted"/>
<name>A0A543D9K6_9PSEU</name>
<evidence type="ECO:0000313" key="2">
    <source>
        <dbReference type="Proteomes" id="UP000315677"/>
    </source>
</evidence>
<dbReference type="Proteomes" id="UP000315677">
    <property type="component" value="Unassembled WGS sequence"/>
</dbReference>
<sequence>MSDPAGAVRRYLGSRKNIAGMTGALAGVGLHVAGVVGDVWPVVAVGLYGVGALVGPADPVPEPAAEPRLTDVLRGEADALLDRAAARDRELPVGALTLVRRIVRTVRLVLDRLDEVADREVDRIAAPERLARAAEIVRVDVPACLDTYLGRAPSTPAEHAARELRTQLELVVAGADGLAAQVPDVHAQRAEDLTREMRRRHEG</sequence>
<keyword evidence="2" id="KW-1185">Reference proteome</keyword>
<dbReference type="RefSeq" id="WP_142059538.1">
    <property type="nucleotide sequence ID" value="NZ_VFPA01000004.1"/>
</dbReference>
<dbReference type="AlphaFoldDB" id="A0A543D9K6"/>
<gene>
    <name evidence="1" type="ORF">FB558_6183</name>
</gene>
<dbReference type="OrthoDB" id="3579287at2"/>
<organism evidence="1 2">
    <name type="scientific">Pseudonocardia kunmingensis</name>
    <dbReference type="NCBI Taxonomy" id="630975"/>
    <lineage>
        <taxon>Bacteria</taxon>
        <taxon>Bacillati</taxon>
        <taxon>Actinomycetota</taxon>
        <taxon>Actinomycetes</taxon>
        <taxon>Pseudonocardiales</taxon>
        <taxon>Pseudonocardiaceae</taxon>
        <taxon>Pseudonocardia</taxon>
    </lineage>
</organism>
<accession>A0A543D9K6</accession>